<protein>
    <submittedName>
        <fullName evidence="1">Uncharacterized protein</fullName>
    </submittedName>
</protein>
<dbReference type="EMBL" id="HADY01005399">
    <property type="protein sequence ID" value="SBP43884.1"/>
    <property type="molecule type" value="Transcribed_RNA"/>
</dbReference>
<proteinExistence type="predicted"/>
<reference evidence="1" key="2">
    <citation type="submission" date="2016-06" db="EMBL/GenBank/DDBJ databases">
        <title>The genome of a short-lived fish provides insights into sex chromosome evolution and the genetic control of aging.</title>
        <authorList>
            <person name="Reichwald K."/>
            <person name="Felder M."/>
            <person name="Petzold A."/>
            <person name="Koch P."/>
            <person name="Groth M."/>
            <person name="Platzer M."/>
        </authorList>
    </citation>
    <scope>NUCLEOTIDE SEQUENCE</scope>
    <source>
        <tissue evidence="1">Brain</tissue>
    </source>
</reference>
<feature type="non-terminal residue" evidence="1">
    <location>
        <position position="53"/>
    </location>
</feature>
<reference evidence="1" key="1">
    <citation type="submission" date="2016-05" db="EMBL/GenBank/DDBJ databases">
        <authorList>
            <person name="Lavstsen T."/>
            <person name="Jespersen J.S."/>
        </authorList>
    </citation>
    <scope>NUCLEOTIDE SEQUENCE</scope>
    <source>
        <tissue evidence="1">Brain</tissue>
    </source>
</reference>
<sequence length="53" mass="5846">MRRRALRPHHIQSKKTMEGRRKWVAALHAVTAAAGGSEIVMAGEPFQCLSICS</sequence>
<name>A0A1A7ZMD8_NOTFU</name>
<gene>
    <name evidence="1" type="primary">Nfu_g_1_010751</name>
</gene>
<organism evidence="1">
    <name type="scientific">Nothobranchius furzeri</name>
    <name type="common">Turquoise killifish</name>
    <dbReference type="NCBI Taxonomy" id="105023"/>
    <lineage>
        <taxon>Eukaryota</taxon>
        <taxon>Metazoa</taxon>
        <taxon>Chordata</taxon>
        <taxon>Craniata</taxon>
        <taxon>Vertebrata</taxon>
        <taxon>Euteleostomi</taxon>
        <taxon>Actinopterygii</taxon>
        <taxon>Neopterygii</taxon>
        <taxon>Teleostei</taxon>
        <taxon>Neoteleostei</taxon>
        <taxon>Acanthomorphata</taxon>
        <taxon>Ovalentaria</taxon>
        <taxon>Atherinomorphae</taxon>
        <taxon>Cyprinodontiformes</taxon>
        <taxon>Nothobranchiidae</taxon>
        <taxon>Nothobranchius</taxon>
    </lineage>
</organism>
<dbReference type="AlphaFoldDB" id="A0A1A7ZMD8"/>
<evidence type="ECO:0000313" key="1">
    <source>
        <dbReference type="EMBL" id="SBP43884.1"/>
    </source>
</evidence>
<accession>A0A1A7ZMD8</accession>